<gene>
    <name evidence="4" type="ordered locus">Mlg_1601</name>
</gene>
<dbReference type="SMART" id="SM00563">
    <property type="entry name" value="PlsC"/>
    <property type="match status" value="1"/>
</dbReference>
<dbReference type="Pfam" id="PF00501">
    <property type="entry name" value="AMP-binding"/>
    <property type="match status" value="1"/>
</dbReference>
<keyword evidence="5" id="KW-1185">Reference proteome</keyword>
<dbReference type="PANTHER" id="PTHR43201:SF5">
    <property type="entry name" value="MEDIUM-CHAIN ACYL-COA LIGASE ACSF2, MITOCHONDRIAL"/>
    <property type="match status" value="1"/>
</dbReference>
<sequence length="887" mass="96544">MTAATVPELLSARPPDGVAAVAITRDGAEECSRGELLERAGRLAAGLVSAGLDKGDRIALVAHNSVDWVAAALGVMQAGGVVVPLDTQMPLKEFHFVLRDAQPRWVFTTGALVDRVIGAEVDPEPTLYRLDGDERAPEHWRSLWADEPIVPDVAPEDLATMFYTSGTTGAPKGVPLTHKNLASNVSSLVQENVAGSDDRVLVPLPFHHVYPFTVGILVPLRLGAPLILPFSLVGPQIVRALQLGQPTIMLGVPRLYDAVWTALEDRVAGRGAVAEKLFHGMLALSMQARKRWGLRLGRRLFRSLHQRLAPSLRMVVSGGAALDPTLTEKLRALGWEVATGYGLSETAPILTYNPPERLRVESAGMALPGVELAIDPPGEIGEVLARGDNVFHGYWRRPDKTREVLQEDGWFRTGDLGELDGDGYLYLQGRRSAMIVLPGGENIDPERVEGVLSQAEGVREVGVLESGGRLVGVAVPEPALLRAHQGEALRERLISAVQAAGRALPSHHRPGRLQVAVDPLPRTRLGKLRRHELQHLYDRLAEQGGVSAAKAEPIPRESMAPEDQQLLTDPSAEATWEYLVEKYPDFRLTPDTSLSLDLGLDSLAWVNLSLTLRDRVGVEFDDDAIGRIETVRDLLREAAGAGQSEGTAEGAGDLVAELRRPESNVPEDLQRWLEPRSALSAVSARLLWALASLFTRVWVRVEVRGRLPDDGPVLIAPRHLSVLDPVVLSHAVGLRRMLHLRWAGWTGLLFQGPVSRWFSRAAGVLPVDPASAPRRSLALAAMTLQRQDSLVWFPEGARSPDGRLQPFQPGVGLLLRAWPVPVVPVWVEGTRELMPKGRRLPRFGRATVVVGEPISAERLKALGDDEHAIARLIHDEVAALEPGSPRS</sequence>
<dbReference type="CDD" id="cd07989">
    <property type="entry name" value="LPLAT_AGPAT-like"/>
    <property type="match status" value="1"/>
</dbReference>
<dbReference type="eggNOG" id="COG1022">
    <property type="taxonomic scope" value="Bacteria"/>
</dbReference>
<dbReference type="InterPro" id="IPR045851">
    <property type="entry name" value="AMP-bd_C_sf"/>
</dbReference>
<feature type="domain" description="Phospholipid/glycerol acyltransferase" evidence="3">
    <location>
        <begin position="713"/>
        <end position="830"/>
    </location>
</feature>
<evidence type="ECO:0000259" key="3">
    <source>
        <dbReference type="SMART" id="SM00563"/>
    </source>
</evidence>
<organism evidence="4 5">
    <name type="scientific">Alkalilimnicola ehrlichii (strain ATCC BAA-1101 / DSM 17681 / MLHE-1)</name>
    <dbReference type="NCBI Taxonomy" id="187272"/>
    <lineage>
        <taxon>Bacteria</taxon>
        <taxon>Pseudomonadati</taxon>
        <taxon>Pseudomonadota</taxon>
        <taxon>Gammaproteobacteria</taxon>
        <taxon>Chromatiales</taxon>
        <taxon>Ectothiorhodospiraceae</taxon>
        <taxon>Alkalilimnicola</taxon>
    </lineage>
</organism>
<dbReference type="RefSeq" id="WP_011629342.1">
    <property type="nucleotide sequence ID" value="NC_008340.1"/>
</dbReference>
<accession>Q0A889</accession>
<dbReference type="PANTHER" id="PTHR43201">
    <property type="entry name" value="ACYL-COA SYNTHETASE"/>
    <property type="match status" value="1"/>
</dbReference>
<dbReference type="SUPFAM" id="SSF56801">
    <property type="entry name" value="Acetyl-CoA synthetase-like"/>
    <property type="match status" value="1"/>
</dbReference>
<dbReference type="Gene3D" id="1.10.1200.10">
    <property type="entry name" value="ACP-like"/>
    <property type="match status" value="1"/>
</dbReference>
<dbReference type="GO" id="GO:0006631">
    <property type="term" value="P:fatty acid metabolic process"/>
    <property type="evidence" value="ECO:0007669"/>
    <property type="project" value="TreeGrafter"/>
</dbReference>
<name>Q0A889_ALKEH</name>
<keyword evidence="2 4" id="KW-0436">Ligase</keyword>
<dbReference type="Gene3D" id="3.30.300.30">
    <property type="match status" value="1"/>
</dbReference>
<dbReference type="InterPro" id="IPR036736">
    <property type="entry name" value="ACP-like_sf"/>
</dbReference>
<dbReference type="GO" id="GO:0016746">
    <property type="term" value="F:acyltransferase activity"/>
    <property type="evidence" value="ECO:0007669"/>
    <property type="project" value="InterPro"/>
</dbReference>
<comment type="similarity">
    <text evidence="1">Belongs to the ATP-dependent AMP-binding enzyme family.</text>
</comment>
<dbReference type="KEGG" id="aeh:Mlg_1601"/>
<evidence type="ECO:0000313" key="4">
    <source>
        <dbReference type="EMBL" id="ABI56948.1"/>
    </source>
</evidence>
<dbReference type="AlphaFoldDB" id="Q0A889"/>
<dbReference type="Proteomes" id="UP000001962">
    <property type="component" value="Chromosome"/>
</dbReference>
<proteinExistence type="inferred from homology"/>
<dbReference type="PROSITE" id="PS00455">
    <property type="entry name" value="AMP_BINDING"/>
    <property type="match status" value="1"/>
</dbReference>
<dbReference type="GO" id="GO:0031956">
    <property type="term" value="F:medium-chain fatty acid-CoA ligase activity"/>
    <property type="evidence" value="ECO:0007669"/>
    <property type="project" value="TreeGrafter"/>
</dbReference>
<dbReference type="InterPro" id="IPR042099">
    <property type="entry name" value="ANL_N_sf"/>
</dbReference>
<dbReference type="Pfam" id="PF23562">
    <property type="entry name" value="AMP-binding_C_3"/>
    <property type="match status" value="1"/>
</dbReference>
<evidence type="ECO:0000256" key="2">
    <source>
        <dbReference type="ARBA" id="ARBA00022598"/>
    </source>
</evidence>
<dbReference type="eggNOG" id="COG0204">
    <property type="taxonomic scope" value="Bacteria"/>
</dbReference>
<dbReference type="Pfam" id="PF01553">
    <property type="entry name" value="Acyltransferase"/>
    <property type="match status" value="1"/>
</dbReference>
<dbReference type="InterPro" id="IPR020845">
    <property type="entry name" value="AMP-binding_CS"/>
</dbReference>
<dbReference type="SUPFAM" id="SSF69593">
    <property type="entry name" value="Glycerol-3-phosphate (1)-acyltransferase"/>
    <property type="match status" value="1"/>
</dbReference>
<dbReference type="Pfam" id="PF00550">
    <property type="entry name" value="PP-binding"/>
    <property type="match status" value="1"/>
</dbReference>
<dbReference type="OrthoDB" id="5296889at2"/>
<evidence type="ECO:0000256" key="1">
    <source>
        <dbReference type="ARBA" id="ARBA00006432"/>
    </source>
</evidence>
<dbReference type="InterPro" id="IPR002123">
    <property type="entry name" value="Plipid/glycerol_acylTrfase"/>
</dbReference>
<dbReference type="HOGENOM" id="CLU_000022_45_1_6"/>
<dbReference type="InterPro" id="IPR000873">
    <property type="entry name" value="AMP-dep_synth/lig_dom"/>
</dbReference>
<protein>
    <submittedName>
        <fullName evidence="4">AMP-dependent synthetase and ligase</fullName>
    </submittedName>
</protein>
<dbReference type="EMBL" id="CP000453">
    <property type="protein sequence ID" value="ABI56948.1"/>
    <property type="molecule type" value="Genomic_DNA"/>
</dbReference>
<evidence type="ECO:0000313" key="5">
    <source>
        <dbReference type="Proteomes" id="UP000001962"/>
    </source>
</evidence>
<reference evidence="5" key="1">
    <citation type="submission" date="2006-08" db="EMBL/GenBank/DDBJ databases">
        <title>Complete sequence of Alkalilimnicola ehrilichei MLHE-1.</title>
        <authorList>
            <person name="Copeland A."/>
            <person name="Lucas S."/>
            <person name="Lapidus A."/>
            <person name="Barry K."/>
            <person name="Detter J.C."/>
            <person name="Glavina del Rio T."/>
            <person name="Hammon N."/>
            <person name="Israni S."/>
            <person name="Dalin E."/>
            <person name="Tice H."/>
            <person name="Pitluck S."/>
            <person name="Sims D."/>
            <person name="Brettin T."/>
            <person name="Bruce D."/>
            <person name="Han C."/>
            <person name="Tapia R."/>
            <person name="Gilna P."/>
            <person name="Schmutz J."/>
            <person name="Larimer F."/>
            <person name="Land M."/>
            <person name="Hauser L."/>
            <person name="Kyrpides N."/>
            <person name="Mikhailova N."/>
            <person name="Oremland R.S."/>
            <person name="Hoeft S.E."/>
            <person name="Switzer-Blum J."/>
            <person name="Kulp T."/>
            <person name="King G."/>
            <person name="Tabita R."/>
            <person name="Witte B."/>
            <person name="Santini J.M."/>
            <person name="Basu P."/>
            <person name="Hollibaugh J.T."/>
            <person name="Xie G."/>
            <person name="Stolz J.F."/>
            <person name="Richardson P."/>
        </authorList>
    </citation>
    <scope>NUCLEOTIDE SEQUENCE [LARGE SCALE GENOMIC DNA]</scope>
    <source>
        <strain evidence="5">ATCC BAA-1101 / DSM 17681 / MLHE-1</strain>
    </source>
</reference>
<dbReference type="InterPro" id="IPR009081">
    <property type="entry name" value="PP-bd_ACP"/>
</dbReference>
<dbReference type="Gene3D" id="3.40.50.12780">
    <property type="entry name" value="N-terminal domain of ligase-like"/>
    <property type="match status" value="1"/>
</dbReference>
<dbReference type="SUPFAM" id="SSF47336">
    <property type="entry name" value="ACP-like"/>
    <property type="match status" value="1"/>
</dbReference>